<sequence length="177" mass="19498">MTKPEDSLWKIIGRYDVYFGSTNNKAAFLIAYNTFALGAVLLQLGAIDAIMQSAAGLHARVAFLIIVGATCLASIASLACVLLVIIPYIKSPRKPGLYHSIVFYGDVAEHASAEDYKQQVDTYDQAKLSEDLSRQAHVLAKGLSSKFRLMRASIRITVFIQLPLIAALIGFVLWHRR</sequence>
<evidence type="ECO:0000256" key="4">
    <source>
        <dbReference type="ARBA" id="ARBA00022741"/>
    </source>
</evidence>
<feature type="transmembrane region" description="Helical" evidence="8">
    <location>
        <begin position="152"/>
        <end position="174"/>
    </location>
</feature>
<dbReference type="InterPro" id="IPR043760">
    <property type="entry name" value="PycTM_dom"/>
</dbReference>
<keyword evidence="5 8" id="KW-1133">Transmembrane helix</keyword>
<evidence type="ECO:0000256" key="8">
    <source>
        <dbReference type="SAM" id="Phobius"/>
    </source>
</evidence>
<accession>A0ABZ1C8Y5</accession>
<dbReference type="Proteomes" id="UP000738431">
    <property type="component" value="Chromosome"/>
</dbReference>
<keyword evidence="6" id="KW-0051">Antiviral defense</keyword>
<keyword evidence="11" id="KW-1185">Reference proteome</keyword>
<gene>
    <name evidence="10" type="ORF">K1X11_001460</name>
</gene>
<feature type="transmembrane region" description="Helical" evidence="8">
    <location>
        <begin position="62"/>
        <end position="89"/>
    </location>
</feature>
<protein>
    <submittedName>
        <fullName evidence="10">DUF5706 domain-containing protein</fullName>
    </submittedName>
</protein>
<evidence type="ECO:0000256" key="5">
    <source>
        <dbReference type="ARBA" id="ARBA00022989"/>
    </source>
</evidence>
<name>A0ABZ1C8Y5_9BACT</name>
<evidence type="ECO:0000256" key="7">
    <source>
        <dbReference type="ARBA" id="ARBA00023136"/>
    </source>
</evidence>
<keyword evidence="2" id="KW-1003">Cell membrane</keyword>
<evidence type="ECO:0000256" key="2">
    <source>
        <dbReference type="ARBA" id="ARBA00022475"/>
    </source>
</evidence>
<dbReference type="RefSeq" id="WP_221028911.1">
    <property type="nucleotide sequence ID" value="NZ_CP139781.1"/>
</dbReference>
<keyword evidence="4" id="KW-0547">Nucleotide-binding</keyword>
<evidence type="ECO:0000256" key="1">
    <source>
        <dbReference type="ARBA" id="ARBA00004236"/>
    </source>
</evidence>
<comment type="subcellular location">
    <subcellularLocation>
        <location evidence="1">Cell membrane</location>
    </subcellularLocation>
</comment>
<feature type="transmembrane region" description="Helical" evidence="8">
    <location>
        <begin position="26"/>
        <end position="50"/>
    </location>
</feature>
<feature type="domain" description="Pycsar effector protein" evidence="9">
    <location>
        <begin position="8"/>
        <end position="173"/>
    </location>
</feature>
<evidence type="ECO:0000259" key="9">
    <source>
        <dbReference type="Pfam" id="PF18967"/>
    </source>
</evidence>
<dbReference type="EMBL" id="CP139781">
    <property type="protein sequence ID" value="WRQ88054.1"/>
    <property type="molecule type" value="Genomic_DNA"/>
</dbReference>
<evidence type="ECO:0000256" key="6">
    <source>
        <dbReference type="ARBA" id="ARBA00023118"/>
    </source>
</evidence>
<proteinExistence type="predicted"/>
<keyword evidence="3 8" id="KW-0812">Transmembrane</keyword>
<evidence type="ECO:0000313" key="11">
    <source>
        <dbReference type="Proteomes" id="UP000738431"/>
    </source>
</evidence>
<reference evidence="10 11" key="1">
    <citation type="submission" date="2023-12" db="EMBL/GenBank/DDBJ databases">
        <title>Description of an unclassified Opitutus bacterium of Verrucomicrobiota.</title>
        <authorList>
            <person name="Zhang D.-F."/>
        </authorList>
    </citation>
    <scope>NUCLEOTIDE SEQUENCE [LARGE SCALE GENOMIC DNA]</scope>
    <source>
        <strain evidence="10 11">WL0086</strain>
    </source>
</reference>
<evidence type="ECO:0000256" key="3">
    <source>
        <dbReference type="ARBA" id="ARBA00022692"/>
    </source>
</evidence>
<dbReference type="Pfam" id="PF18967">
    <property type="entry name" value="PycTM"/>
    <property type="match status" value="1"/>
</dbReference>
<organism evidence="10 11">
    <name type="scientific">Actomonas aquatica</name>
    <dbReference type="NCBI Taxonomy" id="2866162"/>
    <lineage>
        <taxon>Bacteria</taxon>
        <taxon>Pseudomonadati</taxon>
        <taxon>Verrucomicrobiota</taxon>
        <taxon>Opitutia</taxon>
        <taxon>Opitutales</taxon>
        <taxon>Opitutaceae</taxon>
        <taxon>Actomonas</taxon>
    </lineage>
</organism>
<evidence type="ECO:0000313" key="10">
    <source>
        <dbReference type="EMBL" id="WRQ88054.1"/>
    </source>
</evidence>
<keyword evidence="7 8" id="KW-0472">Membrane</keyword>